<evidence type="ECO:0000256" key="5">
    <source>
        <dbReference type="ARBA" id="ARBA00022970"/>
    </source>
</evidence>
<evidence type="ECO:0000313" key="11">
    <source>
        <dbReference type="Proteomes" id="UP000502035"/>
    </source>
</evidence>
<feature type="transmembrane region" description="Helical" evidence="9">
    <location>
        <begin position="226"/>
        <end position="253"/>
    </location>
</feature>
<keyword evidence="4 9" id="KW-0812">Transmembrane</keyword>
<protein>
    <submittedName>
        <fullName evidence="10">Branched-chain amino acid ABC transporter permease</fullName>
    </submittedName>
</protein>
<keyword evidence="5" id="KW-0029">Amino-acid transport</keyword>
<evidence type="ECO:0000256" key="8">
    <source>
        <dbReference type="ARBA" id="ARBA00037998"/>
    </source>
</evidence>
<dbReference type="Proteomes" id="UP000502035">
    <property type="component" value="Chromosome"/>
</dbReference>
<keyword evidence="6 9" id="KW-1133">Transmembrane helix</keyword>
<evidence type="ECO:0000256" key="2">
    <source>
        <dbReference type="ARBA" id="ARBA00022448"/>
    </source>
</evidence>
<keyword evidence="2" id="KW-0813">Transport</keyword>
<dbReference type="RefSeq" id="WP_166319400.1">
    <property type="nucleotide sequence ID" value="NZ_CP049866.1"/>
</dbReference>
<reference evidence="10 11" key="1">
    <citation type="submission" date="2020-03" db="EMBL/GenBank/DDBJ databases">
        <title>Nocardioides sp. nov., isolated from fish.</title>
        <authorList>
            <person name="Hyun D.-W."/>
            <person name="Bae J.-W."/>
        </authorList>
    </citation>
    <scope>NUCLEOTIDE SEQUENCE [LARGE SCALE GENOMIC DNA]</scope>
    <source>
        <strain evidence="10 11">HDW12A</strain>
    </source>
</reference>
<dbReference type="KEGG" id="npi:G7071_12900"/>
<feature type="transmembrane region" description="Helical" evidence="9">
    <location>
        <begin position="191"/>
        <end position="214"/>
    </location>
</feature>
<dbReference type="GO" id="GO:0022857">
    <property type="term" value="F:transmembrane transporter activity"/>
    <property type="evidence" value="ECO:0007669"/>
    <property type="project" value="InterPro"/>
</dbReference>
<dbReference type="PANTHER" id="PTHR11795:SF445">
    <property type="entry name" value="AMINO ACID ABC TRANSPORTER PERMEASE PROTEIN"/>
    <property type="match status" value="1"/>
</dbReference>
<evidence type="ECO:0000256" key="9">
    <source>
        <dbReference type="SAM" id="Phobius"/>
    </source>
</evidence>
<dbReference type="CDD" id="cd06582">
    <property type="entry name" value="TM_PBP1_LivH_like"/>
    <property type="match status" value="1"/>
</dbReference>
<name>A0A6G7YH97_9ACTN</name>
<feature type="transmembrane region" description="Helical" evidence="9">
    <location>
        <begin position="265"/>
        <end position="281"/>
    </location>
</feature>
<dbReference type="AlphaFoldDB" id="A0A6G7YH97"/>
<dbReference type="Pfam" id="PF02653">
    <property type="entry name" value="BPD_transp_2"/>
    <property type="match status" value="1"/>
</dbReference>
<feature type="transmembrane region" description="Helical" evidence="9">
    <location>
        <begin position="55"/>
        <end position="74"/>
    </location>
</feature>
<feature type="transmembrane region" description="Helical" evidence="9">
    <location>
        <begin position="143"/>
        <end position="162"/>
    </location>
</feature>
<dbReference type="GO" id="GO:0005886">
    <property type="term" value="C:plasma membrane"/>
    <property type="evidence" value="ECO:0007669"/>
    <property type="project" value="UniProtKB-SubCell"/>
</dbReference>
<dbReference type="GO" id="GO:0006865">
    <property type="term" value="P:amino acid transport"/>
    <property type="evidence" value="ECO:0007669"/>
    <property type="project" value="UniProtKB-KW"/>
</dbReference>
<proteinExistence type="inferred from homology"/>
<sequence>MQEVVGAVSLGSIYLMFALGLSAAWGTIGILNFAHGSIFMFSVFVSHQALQVTDIPIVGLALIAVVVGALLSFLTQALAFDQIIKRSANEHAAETRILIGGIGVAMIPLAIAAHVTKNSPFGLQSAATGIEVWQLGGVRISSVQVATIVCALTIAAALGVWLRRSRQGLALRSLGVDTEVASLMGIDRRRLAWGTMAFAGGLAGLAGILLTLNLGAITAESGDSLLIKAFACVVLGGVGSTLGVVTGCFMLAFAETWVLTQTGGLWVEAVSFGLIFAVLLLRPQGIFGREEVRRV</sequence>
<comment type="subcellular location">
    <subcellularLocation>
        <location evidence="1">Cell membrane</location>
        <topology evidence="1">Multi-pass membrane protein</topology>
    </subcellularLocation>
</comment>
<evidence type="ECO:0000256" key="3">
    <source>
        <dbReference type="ARBA" id="ARBA00022475"/>
    </source>
</evidence>
<dbReference type="InterPro" id="IPR001851">
    <property type="entry name" value="ABC_transp_permease"/>
</dbReference>
<dbReference type="InterPro" id="IPR052157">
    <property type="entry name" value="BCAA_transport_permease"/>
</dbReference>
<evidence type="ECO:0000256" key="6">
    <source>
        <dbReference type="ARBA" id="ARBA00022989"/>
    </source>
</evidence>
<keyword evidence="7 9" id="KW-0472">Membrane</keyword>
<organism evidence="10 11">
    <name type="scientific">Nocardioides piscis</name>
    <dbReference type="NCBI Taxonomy" id="2714938"/>
    <lineage>
        <taxon>Bacteria</taxon>
        <taxon>Bacillati</taxon>
        <taxon>Actinomycetota</taxon>
        <taxon>Actinomycetes</taxon>
        <taxon>Propionibacteriales</taxon>
        <taxon>Nocardioidaceae</taxon>
        <taxon>Nocardioides</taxon>
    </lineage>
</organism>
<dbReference type="PANTHER" id="PTHR11795">
    <property type="entry name" value="BRANCHED-CHAIN AMINO ACID TRANSPORT SYSTEM PERMEASE PROTEIN LIVH"/>
    <property type="match status" value="1"/>
</dbReference>
<feature type="transmembrane region" description="Helical" evidence="9">
    <location>
        <begin position="95"/>
        <end position="115"/>
    </location>
</feature>
<comment type="similarity">
    <text evidence="8">Belongs to the binding-protein-dependent transport system permease family. LivHM subfamily.</text>
</comment>
<gene>
    <name evidence="10" type="ORF">G7071_12900</name>
</gene>
<keyword evidence="3" id="KW-1003">Cell membrane</keyword>
<evidence type="ECO:0000256" key="7">
    <source>
        <dbReference type="ARBA" id="ARBA00023136"/>
    </source>
</evidence>
<accession>A0A6G7YH97</accession>
<evidence type="ECO:0000313" key="10">
    <source>
        <dbReference type="EMBL" id="QIK76195.1"/>
    </source>
</evidence>
<feature type="transmembrane region" description="Helical" evidence="9">
    <location>
        <begin position="12"/>
        <end position="35"/>
    </location>
</feature>
<evidence type="ECO:0000256" key="1">
    <source>
        <dbReference type="ARBA" id="ARBA00004651"/>
    </source>
</evidence>
<evidence type="ECO:0000256" key="4">
    <source>
        <dbReference type="ARBA" id="ARBA00022692"/>
    </source>
</evidence>
<dbReference type="EMBL" id="CP049866">
    <property type="protein sequence ID" value="QIK76195.1"/>
    <property type="molecule type" value="Genomic_DNA"/>
</dbReference>
<keyword evidence="11" id="KW-1185">Reference proteome</keyword>